<organism evidence="3 4">
    <name type="scientific">Xenoophorus captivus</name>
    <dbReference type="NCBI Taxonomy" id="1517983"/>
    <lineage>
        <taxon>Eukaryota</taxon>
        <taxon>Metazoa</taxon>
        <taxon>Chordata</taxon>
        <taxon>Craniata</taxon>
        <taxon>Vertebrata</taxon>
        <taxon>Euteleostomi</taxon>
        <taxon>Actinopterygii</taxon>
        <taxon>Neopterygii</taxon>
        <taxon>Teleostei</taxon>
        <taxon>Neoteleostei</taxon>
        <taxon>Acanthomorphata</taxon>
        <taxon>Ovalentaria</taxon>
        <taxon>Atherinomorphae</taxon>
        <taxon>Cyprinodontiformes</taxon>
        <taxon>Goodeidae</taxon>
        <taxon>Xenoophorus</taxon>
    </lineage>
</organism>
<proteinExistence type="predicted"/>
<evidence type="ECO:0000256" key="1">
    <source>
        <dbReference type="SAM" id="MobiDB-lite"/>
    </source>
</evidence>
<gene>
    <name evidence="3" type="primary">PDZD2</name>
    <name evidence="3" type="ORF">XENOCAPTIV_009131</name>
</gene>
<dbReference type="PROSITE" id="PS50106">
    <property type="entry name" value="PDZ"/>
    <property type="match status" value="1"/>
</dbReference>
<keyword evidence="4" id="KW-1185">Reference proteome</keyword>
<evidence type="ECO:0000313" key="4">
    <source>
        <dbReference type="Proteomes" id="UP001434883"/>
    </source>
</evidence>
<name>A0ABV0Q9P4_9TELE</name>
<reference evidence="3 4" key="1">
    <citation type="submission" date="2021-06" db="EMBL/GenBank/DDBJ databases">
        <authorList>
            <person name="Palmer J.M."/>
        </authorList>
    </citation>
    <scope>NUCLEOTIDE SEQUENCE [LARGE SCALE GENOMIC DNA]</scope>
    <source>
        <strain evidence="3 4">XC_2019</strain>
        <tissue evidence="3">Muscle</tissue>
    </source>
</reference>
<accession>A0ABV0Q9P4</accession>
<sequence length="174" mass="18500">MHMVKGHEGLGIQITGGRGSKRSSHGIIIAHIEKGGAIHRDGRLHVGDELLMVNGHSLVGLTHHEAVSVLRSTTGLVQLVVSSREESEVDFEHFPSTSLPDLVSTCRTSLSLFQPAPPCSSQTFNSTTGLHNSSLLPSLENLEELSQAKASEGCSCSPTPLKISTQSQGKENLS</sequence>
<dbReference type="InterPro" id="IPR001478">
    <property type="entry name" value="PDZ"/>
</dbReference>
<feature type="compositionally biased region" description="Polar residues" evidence="1">
    <location>
        <begin position="154"/>
        <end position="174"/>
    </location>
</feature>
<dbReference type="Pfam" id="PF00595">
    <property type="entry name" value="PDZ"/>
    <property type="match status" value="1"/>
</dbReference>
<dbReference type="PANTHER" id="PTHR11324">
    <property type="entry name" value="IL16-RELATED"/>
    <property type="match status" value="1"/>
</dbReference>
<feature type="domain" description="PDZ" evidence="2">
    <location>
        <begin position="1"/>
        <end position="85"/>
    </location>
</feature>
<comment type="caution">
    <text evidence="3">The sequence shown here is derived from an EMBL/GenBank/DDBJ whole genome shotgun (WGS) entry which is preliminary data.</text>
</comment>
<evidence type="ECO:0000259" key="2">
    <source>
        <dbReference type="PROSITE" id="PS50106"/>
    </source>
</evidence>
<dbReference type="SUPFAM" id="SSF50156">
    <property type="entry name" value="PDZ domain-like"/>
    <property type="match status" value="1"/>
</dbReference>
<dbReference type="Proteomes" id="UP001434883">
    <property type="component" value="Unassembled WGS sequence"/>
</dbReference>
<evidence type="ECO:0000313" key="3">
    <source>
        <dbReference type="EMBL" id="MEQ2192252.1"/>
    </source>
</evidence>
<protein>
    <submittedName>
        <fullName evidence="3">PDZ domain-containing protein 2</fullName>
    </submittedName>
</protein>
<dbReference type="SMART" id="SM00228">
    <property type="entry name" value="PDZ"/>
    <property type="match status" value="1"/>
</dbReference>
<dbReference type="PANTHER" id="PTHR11324:SF16">
    <property type="entry name" value="PDZ DOMAIN-CONTAINING PROTEIN 2"/>
    <property type="match status" value="1"/>
</dbReference>
<feature type="non-terminal residue" evidence="3">
    <location>
        <position position="174"/>
    </location>
</feature>
<dbReference type="EMBL" id="JAHRIN010002084">
    <property type="protein sequence ID" value="MEQ2192252.1"/>
    <property type="molecule type" value="Genomic_DNA"/>
</dbReference>
<dbReference type="CDD" id="cd06758">
    <property type="entry name" value="PDZ2_PDZD2-like"/>
    <property type="match status" value="1"/>
</dbReference>
<feature type="region of interest" description="Disordered" evidence="1">
    <location>
        <begin position="151"/>
        <end position="174"/>
    </location>
</feature>
<dbReference type="InterPro" id="IPR036034">
    <property type="entry name" value="PDZ_sf"/>
</dbReference>
<dbReference type="Gene3D" id="2.30.42.10">
    <property type="match status" value="1"/>
</dbReference>